<dbReference type="Pfam" id="PF07675">
    <property type="entry name" value="Cleaved_Adhesin"/>
    <property type="match status" value="1"/>
</dbReference>
<dbReference type="Pfam" id="PF05547">
    <property type="entry name" value="Peptidase_M6"/>
    <property type="match status" value="1"/>
</dbReference>
<feature type="domain" description="Peptidase M6-like" evidence="1">
    <location>
        <begin position="133"/>
        <end position="338"/>
    </location>
</feature>
<dbReference type="SUPFAM" id="SSF55486">
    <property type="entry name" value="Metalloproteases ('zincins'), catalytic domain"/>
    <property type="match status" value="1"/>
</dbReference>
<dbReference type="Gene3D" id="2.60.120.200">
    <property type="match status" value="1"/>
</dbReference>
<protein>
    <recommendedName>
        <fullName evidence="5">M6 family metalloprotease domain-containing protein</fullName>
    </recommendedName>
</protein>
<reference evidence="3 4" key="1">
    <citation type="submission" date="2015-06" db="EMBL/GenBank/DDBJ databases">
        <title>Prevotella sp. 109, sp. nov., a novel member of the family Prevotellaceae isolated from human faeces.</title>
        <authorList>
            <person name="Shkoporov A.N."/>
            <person name="Chaplin A.V."/>
            <person name="Kafarskaia L.I."/>
            <person name="Efimov B.A."/>
        </authorList>
    </citation>
    <scope>NUCLEOTIDE SEQUENCE [LARGE SCALE GENOMIC DNA]</scope>
    <source>
        <strain evidence="3 4">109</strain>
    </source>
</reference>
<organism evidence="3 4">
    <name type="scientific">Xylanibacter rarus</name>
    <dbReference type="NCBI Taxonomy" id="1676614"/>
    <lineage>
        <taxon>Bacteria</taxon>
        <taxon>Pseudomonadati</taxon>
        <taxon>Bacteroidota</taxon>
        <taxon>Bacteroidia</taxon>
        <taxon>Bacteroidales</taxon>
        <taxon>Prevotellaceae</taxon>
        <taxon>Xylanibacter</taxon>
    </lineage>
</organism>
<dbReference type="Gene3D" id="3.40.390.10">
    <property type="entry name" value="Collagenase (Catalytic Domain)"/>
    <property type="match status" value="1"/>
</dbReference>
<evidence type="ECO:0000259" key="2">
    <source>
        <dbReference type="Pfam" id="PF07675"/>
    </source>
</evidence>
<evidence type="ECO:0000313" key="3">
    <source>
        <dbReference type="EMBL" id="KOO66564.1"/>
    </source>
</evidence>
<accession>A0A8E1QVN9</accession>
<evidence type="ECO:0000259" key="1">
    <source>
        <dbReference type="Pfam" id="PF05547"/>
    </source>
</evidence>
<evidence type="ECO:0008006" key="5">
    <source>
        <dbReference type="Google" id="ProtNLM"/>
    </source>
</evidence>
<name>A0A8E1QVN9_9BACT</name>
<feature type="domain" description="Cleaved adhesin" evidence="2">
    <location>
        <begin position="620"/>
        <end position="708"/>
    </location>
</feature>
<gene>
    <name evidence="3" type="ORF">ACU52_13685</name>
</gene>
<evidence type="ECO:0000313" key="4">
    <source>
        <dbReference type="Proteomes" id="UP000036951"/>
    </source>
</evidence>
<keyword evidence="4" id="KW-1185">Reference proteome</keyword>
<dbReference type="InterPro" id="IPR024079">
    <property type="entry name" value="MetalloPept_cat_dom_sf"/>
</dbReference>
<dbReference type="Proteomes" id="UP000036951">
    <property type="component" value="Unassembled WGS sequence"/>
</dbReference>
<dbReference type="PANTHER" id="PTHR41775:SF1">
    <property type="entry name" value="PEPTIDASE M6-LIKE DOMAIN-CONTAINING PROTEIN"/>
    <property type="match status" value="1"/>
</dbReference>
<dbReference type="NCBIfam" id="TIGR03296">
    <property type="entry name" value="M6dom_TIGR03296"/>
    <property type="match status" value="1"/>
</dbReference>
<dbReference type="GO" id="GO:0008237">
    <property type="term" value="F:metallopeptidase activity"/>
    <property type="evidence" value="ECO:0007669"/>
    <property type="project" value="InterPro"/>
</dbReference>
<dbReference type="InterPro" id="IPR008757">
    <property type="entry name" value="Peptidase_M6-like_domain"/>
</dbReference>
<dbReference type="NCBIfam" id="NF038128">
    <property type="entry name" value="choice_anch_J"/>
    <property type="match status" value="1"/>
</dbReference>
<dbReference type="AlphaFoldDB" id="A0A8E1QVN9"/>
<dbReference type="PANTHER" id="PTHR41775">
    <property type="entry name" value="SECRETED PROTEIN-RELATED"/>
    <property type="match status" value="1"/>
</dbReference>
<comment type="caution">
    <text evidence="3">The sequence shown here is derived from an EMBL/GenBank/DDBJ whole genome shotgun (WGS) entry which is preliminary data.</text>
</comment>
<sequence>MVQPDGTTLTIRIHGDENFHYTTTVDGYLIRKDKDGFFKYERLDEKNKLRLLTSQRVSNVGKRSADEQKFLGQLVPVRKQMDLLMSFRKKDIKRPEQILSRSVSAPRMVKSNAETKESEYLVILVNFKDKAMNFKNEDFTKWLNEPGYSVDGGTGSVKDYYRDNSMGQFIPNFVVVGPYTLAHEQTYYAANDESAGGDVNPRDMVVEALTMAKADNPDMDFSQFDNDGDGYMDNVNVIYAGYSEASTGNADDMWPHSWTLGDQAFKIDGITCNNYSCSAELVGTSGVKMDGIGTFTHEFGHVLGLKDMYDTDDYTDGYGIDPGAYSLYASGSYNNDSRTPPCLMAFERMQMGWCSPVELKDAEDVTLKTVADNEARYIDCQPDRTPGTGFEWFVLENRQQTGWDKYIPAHGLLIYHYDYTDEMVEKYWSINGPNNNAKHRCMYIVAADGIDDTNSRAGDTYPGRSGNTEFSPTSSPAAINWNGDSVNVSVTNINESDGLVTFQVNGGVTPISVIRTEVPKSIRDTSLKAEATIVKKLQDVKSMGFCWALKDEPTIEGTHVEVDAVSDKVSAEITGLEPGSLYNVRAYMVMADNSVVYGASVPVTTECKVMEAPYIGDFTSWTNGELDCWNIVDNNGDGTTWIYDETTEGVVYQFDYWNDADDWLISCRMKVPENGALYFIRGVMESTTVEDLDVYVSTESRDISDFHLLKRFSFADSFGEAVPEEVDLKDYAGKEVYIAFVCKSKKLQTNLWLWQFYLTEKLGKPQITNFGLKDNSTLQVDWTPVKNASKYYLDFAEVTDEVFNNTVFVPLSDFADITGDVEVRAGTLSFYGNGVVETRDYPEGITDCKFILKSGGPYGTSVVKIEGTVDGQTWETVGPAKEVSSLDTEGSEVLLENYVKDKKYRKMRFSLNYGGRTATINYLTMSYNDGYVWDMLASGATPDDGTTMTIGETSAGEFLTGKTYAITVTAGDGSLFYDSSEPAYFKYDATGVFVPVGGDLYATAGRGMVILGGLHAGDKITCASPSGQILYSGVADGDACKFALQGYKGVTIVKVSGNEHEKTFKLMVK</sequence>
<dbReference type="EMBL" id="LFQU01000043">
    <property type="protein sequence ID" value="KOO66564.1"/>
    <property type="molecule type" value="Genomic_DNA"/>
</dbReference>
<dbReference type="GO" id="GO:0006508">
    <property type="term" value="P:proteolysis"/>
    <property type="evidence" value="ECO:0007669"/>
    <property type="project" value="InterPro"/>
</dbReference>
<dbReference type="InterPro" id="IPR011628">
    <property type="entry name" value="Cleaved_adhesin"/>
</dbReference>
<proteinExistence type="predicted"/>